<dbReference type="Pfam" id="PF02187">
    <property type="entry name" value="GAS2"/>
    <property type="match status" value="1"/>
</dbReference>
<keyword evidence="3" id="KW-0206">Cytoskeleton</keyword>
<dbReference type="AlphaFoldDB" id="A0AAW0XZC7"/>
<dbReference type="SUPFAM" id="SSF143575">
    <property type="entry name" value="GAS2 domain-like"/>
    <property type="match status" value="1"/>
</dbReference>
<feature type="compositionally biased region" description="Low complexity" evidence="4">
    <location>
        <begin position="260"/>
        <end position="290"/>
    </location>
</feature>
<evidence type="ECO:0000313" key="7">
    <source>
        <dbReference type="Proteomes" id="UP001445076"/>
    </source>
</evidence>
<feature type="region of interest" description="Disordered" evidence="4">
    <location>
        <begin position="90"/>
        <end position="165"/>
    </location>
</feature>
<reference evidence="6 7" key="1">
    <citation type="journal article" date="2024" name="BMC Genomics">
        <title>Genome assembly of redclaw crayfish (Cherax quadricarinatus) provides insights into its immune adaptation and hypoxia tolerance.</title>
        <authorList>
            <person name="Liu Z."/>
            <person name="Zheng J."/>
            <person name="Li H."/>
            <person name="Fang K."/>
            <person name="Wang S."/>
            <person name="He J."/>
            <person name="Zhou D."/>
            <person name="Weng S."/>
            <person name="Chi M."/>
            <person name="Gu Z."/>
            <person name="He J."/>
            <person name="Li F."/>
            <person name="Wang M."/>
        </authorList>
    </citation>
    <scope>NUCLEOTIDE SEQUENCE [LARGE SCALE GENOMIC DNA]</scope>
    <source>
        <strain evidence="6">ZL_2023a</strain>
    </source>
</reference>
<dbReference type="InterPro" id="IPR003108">
    <property type="entry name" value="GAR_dom"/>
</dbReference>
<feature type="region of interest" description="Disordered" evidence="4">
    <location>
        <begin position="218"/>
        <end position="237"/>
    </location>
</feature>
<sequence>ANQTRGYCGCKEVDCIKSHVKRVADGKYEICGRNVYVRLLKGKHVMVRVGGGWDTLEHYLLRHDPKQVTVFNIKSTDPFLHIRAKYCSPTQSQASSTRGSPTHSRATPSRVTLSGDPSPRDSSSESTPPPPEEPQVPPSPPAVSSMHATESCVSITESSKTENRSFISTDECTVVDAEESLLKKEDSTEASFPPCSLNGTTEIESFELVQDDELIAATSSLQSQSSPRISTSSTPVSRPIVNSATFCIEDHKTDPVPTITHTSHSKSPSTSSASSSSSESTSSPESSSYSLKATPPPTPSTFSTPACATSAPLDLSLTTNDSNSTLGTPLPTDSTDHDFL</sequence>
<dbReference type="GO" id="GO:0008017">
    <property type="term" value="F:microtubule binding"/>
    <property type="evidence" value="ECO:0007669"/>
    <property type="project" value="InterPro"/>
</dbReference>
<comment type="caution">
    <text evidence="6">The sequence shown here is derived from an EMBL/GenBank/DDBJ whole genome shotgun (WGS) entry which is preliminary data.</text>
</comment>
<comment type="subcellular location">
    <subcellularLocation>
        <location evidence="1">Cytoplasm</location>
        <location evidence="1">Cytoskeleton</location>
    </subcellularLocation>
</comment>
<dbReference type="PANTHER" id="PTHR46756:SF13">
    <property type="entry name" value="GROWTH ARREST-SPECIFIC PROTEIN 2"/>
    <property type="match status" value="1"/>
</dbReference>
<evidence type="ECO:0000313" key="6">
    <source>
        <dbReference type="EMBL" id="KAK8745854.1"/>
    </source>
</evidence>
<dbReference type="GO" id="GO:0008093">
    <property type="term" value="F:cytoskeletal anchor activity"/>
    <property type="evidence" value="ECO:0007669"/>
    <property type="project" value="TreeGrafter"/>
</dbReference>
<proteinExistence type="predicted"/>
<dbReference type="PANTHER" id="PTHR46756">
    <property type="entry name" value="TRANSGELIN"/>
    <property type="match status" value="1"/>
</dbReference>
<feature type="compositionally biased region" description="Polar residues" evidence="4">
    <location>
        <begin position="90"/>
        <end position="112"/>
    </location>
</feature>
<dbReference type="SMART" id="SM00243">
    <property type="entry name" value="GAS2"/>
    <property type="match status" value="1"/>
</dbReference>
<dbReference type="GO" id="GO:0051015">
    <property type="term" value="F:actin filament binding"/>
    <property type="evidence" value="ECO:0007669"/>
    <property type="project" value="TreeGrafter"/>
</dbReference>
<evidence type="ECO:0000256" key="4">
    <source>
        <dbReference type="SAM" id="MobiDB-lite"/>
    </source>
</evidence>
<feature type="non-terminal residue" evidence="6">
    <location>
        <position position="1"/>
    </location>
</feature>
<dbReference type="GO" id="GO:0051764">
    <property type="term" value="P:actin crosslink formation"/>
    <property type="evidence" value="ECO:0007669"/>
    <property type="project" value="TreeGrafter"/>
</dbReference>
<feature type="compositionally biased region" description="Polar residues" evidence="4">
    <location>
        <begin position="316"/>
        <end position="333"/>
    </location>
</feature>
<name>A0AAW0XZC7_CHEQU</name>
<feature type="domain" description="GAR" evidence="5">
    <location>
        <begin position="1"/>
        <end position="67"/>
    </location>
</feature>
<evidence type="ECO:0000256" key="3">
    <source>
        <dbReference type="ARBA" id="ARBA00023212"/>
    </source>
</evidence>
<feature type="region of interest" description="Disordered" evidence="4">
    <location>
        <begin position="247"/>
        <end position="340"/>
    </location>
</feature>
<dbReference type="GO" id="GO:0005884">
    <property type="term" value="C:actin filament"/>
    <property type="evidence" value="ECO:0007669"/>
    <property type="project" value="TreeGrafter"/>
</dbReference>
<dbReference type="Proteomes" id="UP001445076">
    <property type="component" value="Unassembled WGS sequence"/>
</dbReference>
<evidence type="ECO:0000259" key="5">
    <source>
        <dbReference type="PROSITE" id="PS51460"/>
    </source>
</evidence>
<keyword evidence="7" id="KW-1185">Reference proteome</keyword>
<protein>
    <recommendedName>
        <fullName evidence="5">GAR domain-containing protein</fullName>
    </recommendedName>
</protein>
<dbReference type="EMBL" id="JARKIK010000018">
    <property type="protein sequence ID" value="KAK8745854.1"/>
    <property type="molecule type" value="Genomic_DNA"/>
</dbReference>
<keyword evidence="2" id="KW-0963">Cytoplasm</keyword>
<evidence type="ECO:0000256" key="2">
    <source>
        <dbReference type="ARBA" id="ARBA00022490"/>
    </source>
</evidence>
<organism evidence="6 7">
    <name type="scientific">Cherax quadricarinatus</name>
    <name type="common">Australian red claw crayfish</name>
    <dbReference type="NCBI Taxonomy" id="27406"/>
    <lineage>
        <taxon>Eukaryota</taxon>
        <taxon>Metazoa</taxon>
        <taxon>Ecdysozoa</taxon>
        <taxon>Arthropoda</taxon>
        <taxon>Crustacea</taxon>
        <taxon>Multicrustacea</taxon>
        <taxon>Malacostraca</taxon>
        <taxon>Eumalacostraca</taxon>
        <taxon>Eucarida</taxon>
        <taxon>Decapoda</taxon>
        <taxon>Pleocyemata</taxon>
        <taxon>Astacidea</taxon>
        <taxon>Parastacoidea</taxon>
        <taxon>Parastacidae</taxon>
        <taxon>Cherax</taxon>
    </lineage>
</organism>
<feature type="compositionally biased region" description="Polar residues" evidence="4">
    <location>
        <begin position="146"/>
        <end position="165"/>
    </location>
</feature>
<gene>
    <name evidence="6" type="ORF">OTU49_000054</name>
</gene>
<feature type="compositionally biased region" description="Low complexity" evidence="4">
    <location>
        <begin position="300"/>
        <end position="312"/>
    </location>
</feature>
<evidence type="ECO:0000256" key="1">
    <source>
        <dbReference type="ARBA" id="ARBA00004245"/>
    </source>
</evidence>
<feature type="compositionally biased region" description="Pro residues" evidence="4">
    <location>
        <begin position="127"/>
        <end position="141"/>
    </location>
</feature>
<dbReference type="InterPro" id="IPR036534">
    <property type="entry name" value="GAR_dom_sf"/>
</dbReference>
<dbReference type="PROSITE" id="PS51460">
    <property type="entry name" value="GAR"/>
    <property type="match status" value="1"/>
</dbReference>
<accession>A0AAW0XZC7</accession>
<dbReference type="Gene3D" id="3.30.920.20">
    <property type="entry name" value="Gas2-like domain"/>
    <property type="match status" value="1"/>
</dbReference>